<keyword evidence="2" id="KW-1185">Reference proteome</keyword>
<sequence>MTYYCAVRDAASSCFGYFLFPQISKISSVSISSRKRGVSLGFYSIVFSRINDDERCVLYHNFHSISMFGTIRALVDKAVATVFDYKAIVSEKHEGTADRFQHRVTVPWSLSFQAYKLTAKNIKIDNHEIEEFLESVLLRLSCIIELGGTSISLRFGDKGKVLSFAGLLVLFKVDV</sequence>
<name>A0ABD2A6N7_VESSQ</name>
<evidence type="ECO:0000313" key="1">
    <source>
        <dbReference type="EMBL" id="KAL2716288.1"/>
    </source>
</evidence>
<accession>A0ABD2A6N7</accession>
<proteinExistence type="predicted"/>
<protein>
    <submittedName>
        <fullName evidence="1">Uncharacterized protein</fullName>
    </submittedName>
</protein>
<gene>
    <name evidence="1" type="ORF">V1478_013964</name>
</gene>
<comment type="caution">
    <text evidence="1">The sequence shown here is derived from an EMBL/GenBank/DDBJ whole genome shotgun (WGS) entry which is preliminary data.</text>
</comment>
<reference evidence="1 2" key="1">
    <citation type="journal article" date="2024" name="Ann. Entomol. Soc. Am.">
        <title>Genomic analyses of the southern and eastern yellowjacket wasps (Hymenoptera: Vespidae) reveal evolutionary signatures of social life.</title>
        <authorList>
            <person name="Catto M.A."/>
            <person name="Caine P.B."/>
            <person name="Orr S.E."/>
            <person name="Hunt B.G."/>
            <person name="Goodisman M.A.D."/>
        </authorList>
    </citation>
    <scope>NUCLEOTIDE SEQUENCE [LARGE SCALE GENOMIC DNA]</scope>
    <source>
        <strain evidence="1">233</strain>
        <tissue evidence="1">Head and thorax</tissue>
    </source>
</reference>
<evidence type="ECO:0000313" key="2">
    <source>
        <dbReference type="Proteomes" id="UP001607302"/>
    </source>
</evidence>
<organism evidence="1 2">
    <name type="scientific">Vespula squamosa</name>
    <name type="common">Southern yellow jacket</name>
    <name type="synonym">Wasp</name>
    <dbReference type="NCBI Taxonomy" id="30214"/>
    <lineage>
        <taxon>Eukaryota</taxon>
        <taxon>Metazoa</taxon>
        <taxon>Ecdysozoa</taxon>
        <taxon>Arthropoda</taxon>
        <taxon>Hexapoda</taxon>
        <taxon>Insecta</taxon>
        <taxon>Pterygota</taxon>
        <taxon>Neoptera</taxon>
        <taxon>Endopterygota</taxon>
        <taxon>Hymenoptera</taxon>
        <taxon>Apocrita</taxon>
        <taxon>Aculeata</taxon>
        <taxon>Vespoidea</taxon>
        <taxon>Vespidae</taxon>
        <taxon>Vespinae</taxon>
        <taxon>Vespula</taxon>
    </lineage>
</organism>
<dbReference type="EMBL" id="JAUDFV010000154">
    <property type="protein sequence ID" value="KAL2716288.1"/>
    <property type="molecule type" value="Genomic_DNA"/>
</dbReference>
<dbReference type="Proteomes" id="UP001607302">
    <property type="component" value="Unassembled WGS sequence"/>
</dbReference>
<dbReference type="AlphaFoldDB" id="A0ABD2A6N7"/>